<proteinExistence type="predicted"/>
<comment type="caution">
    <text evidence="4">The sequence shown here is derived from an EMBL/GenBank/DDBJ whole genome shotgun (WGS) entry which is preliminary data.</text>
</comment>
<dbReference type="PANTHER" id="PTHR13504:SF38">
    <property type="entry name" value="FIDO DOMAIN-CONTAINING PROTEIN"/>
    <property type="match status" value="1"/>
</dbReference>
<dbReference type="SUPFAM" id="SSF46785">
    <property type="entry name" value="Winged helix' DNA-binding domain"/>
    <property type="match status" value="1"/>
</dbReference>
<gene>
    <name evidence="4" type="ORF">UT77_C0003G0096</name>
</gene>
<protein>
    <recommendedName>
        <fullName evidence="3">Fido domain-containing protein</fullName>
    </recommendedName>
</protein>
<feature type="site" description="Important for autoinhibition of adenylyltransferase activity" evidence="2">
    <location>
        <position position="156"/>
    </location>
</feature>
<dbReference type="InterPro" id="IPR003812">
    <property type="entry name" value="Fido"/>
</dbReference>
<feature type="binding site" evidence="1">
    <location>
        <begin position="285"/>
        <end position="292"/>
    </location>
    <ligand>
        <name>ATP</name>
        <dbReference type="ChEBI" id="CHEBI:30616"/>
    </ligand>
</feature>
<accession>A0A0G0QXY0</accession>
<dbReference type="Gene3D" id="1.10.3290.10">
    <property type="entry name" value="Fido-like domain"/>
    <property type="match status" value="1"/>
</dbReference>
<keyword evidence="1" id="KW-0067">ATP-binding</keyword>
<name>A0A0G0QXY0_9BACT</name>
<evidence type="ECO:0000256" key="2">
    <source>
        <dbReference type="PIRSR" id="PIRSR640198-3"/>
    </source>
</evidence>
<sequence length="350" mass="40841">MNDTQVNNRQTKLLEFLLVNSPSSRSKIENLLKDDNVSRITIIRDLNYLISVGLIEQVGGGKYVKYRLKPEKELLIPIDLEKYFSTVTDTRKIKYPTFNFNLINRLMGLFSKDELELFETGKDKLKNKFSSLDKTILKRELERFTIELSWKSSQIEGNTYSLLETEELIKNKKEAKGHDKSEAIMILNHKAAFDTILEKKESFKEISVADIRRIHSELVRKLNIKSGIRESAVGITGTKYRPLDNKWQIEEALNKFVVQTKKIKSVPEKALIFLAVIAYLQPFTDGNKRTSRMISNAVLLSNGYYPLSYRSVDEVEYKKALILFYEQNNLYHLKRIFLEQQRFAIENYFL</sequence>
<evidence type="ECO:0000313" key="5">
    <source>
        <dbReference type="Proteomes" id="UP000034881"/>
    </source>
</evidence>
<feature type="domain" description="Fido" evidence="3">
    <location>
        <begin position="206"/>
        <end position="339"/>
    </location>
</feature>
<dbReference type="InterPro" id="IPR040198">
    <property type="entry name" value="Fido_containing"/>
</dbReference>
<dbReference type="Proteomes" id="UP000034881">
    <property type="component" value="Unassembled WGS sequence"/>
</dbReference>
<evidence type="ECO:0000256" key="1">
    <source>
        <dbReference type="PIRSR" id="PIRSR640198-2"/>
    </source>
</evidence>
<dbReference type="SUPFAM" id="SSF140931">
    <property type="entry name" value="Fic-like"/>
    <property type="match status" value="1"/>
</dbReference>
<evidence type="ECO:0000259" key="3">
    <source>
        <dbReference type="PROSITE" id="PS51459"/>
    </source>
</evidence>
<evidence type="ECO:0000313" key="4">
    <source>
        <dbReference type="EMBL" id="KKR42301.1"/>
    </source>
</evidence>
<dbReference type="Pfam" id="PF02661">
    <property type="entry name" value="Fic"/>
    <property type="match status" value="1"/>
</dbReference>
<dbReference type="EMBL" id="LBYB01000003">
    <property type="protein sequence ID" value="KKR42301.1"/>
    <property type="molecule type" value="Genomic_DNA"/>
</dbReference>
<dbReference type="AlphaFoldDB" id="A0A0G0QXY0"/>
<dbReference type="InterPro" id="IPR036390">
    <property type="entry name" value="WH_DNA-bd_sf"/>
</dbReference>
<dbReference type="PROSITE" id="PS51459">
    <property type="entry name" value="FIDO"/>
    <property type="match status" value="1"/>
</dbReference>
<dbReference type="InterPro" id="IPR036597">
    <property type="entry name" value="Fido-like_dom_sf"/>
</dbReference>
<reference evidence="4 5" key="1">
    <citation type="journal article" date="2015" name="Nature">
        <title>rRNA introns, odd ribosomes, and small enigmatic genomes across a large radiation of phyla.</title>
        <authorList>
            <person name="Brown C.T."/>
            <person name="Hug L.A."/>
            <person name="Thomas B.C."/>
            <person name="Sharon I."/>
            <person name="Castelle C.J."/>
            <person name="Singh A."/>
            <person name="Wilkins M.J."/>
            <person name="Williams K.H."/>
            <person name="Banfield J.F."/>
        </authorList>
    </citation>
    <scope>NUCLEOTIDE SEQUENCE [LARGE SCALE GENOMIC DNA]</scope>
</reference>
<keyword evidence="1" id="KW-0547">Nucleotide-binding</keyword>
<dbReference type="GO" id="GO:0005524">
    <property type="term" value="F:ATP binding"/>
    <property type="evidence" value="ECO:0007669"/>
    <property type="project" value="UniProtKB-KW"/>
</dbReference>
<organism evidence="4 5">
    <name type="scientific">Candidatus Daviesbacteria bacterium GW2011_GWC2_40_12</name>
    <dbReference type="NCBI Taxonomy" id="1618431"/>
    <lineage>
        <taxon>Bacteria</taxon>
        <taxon>Candidatus Daviesiibacteriota</taxon>
    </lineage>
</organism>
<dbReference type="PANTHER" id="PTHR13504">
    <property type="entry name" value="FIDO DOMAIN-CONTAINING PROTEIN DDB_G0283145"/>
    <property type="match status" value="1"/>
</dbReference>